<comment type="caution">
    <text evidence="3">The sequence shown here is derived from an EMBL/GenBank/DDBJ whole genome shotgun (WGS) entry which is preliminary data.</text>
</comment>
<dbReference type="EC" id="3.1.4.3" evidence="3"/>
<dbReference type="PANTHER" id="PTHR31956:SF1">
    <property type="entry name" value="NON-SPECIFIC PHOSPHOLIPASE C1"/>
    <property type="match status" value="1"/>
</dbReference>
<evidence type="ECO:0000256" key="2">
    <source>
        <dbReference type="SAM" id="SignalP"/>
    </source>
</evidence>
<dbReference type="OrthoDB" id="980947at2"/>
<proteinExistence type="predicted"/>
<gene>
    <name evidence="3" type="ORF">Krac_2159</name>
</gene>
<dbReference type="RefSeq" id="WP_007918814.1">
    <property type="nucleotide sequence ID" value="NZ_ADVG01000004.1"/>
</dbReference>
<dbReference type="eggNOG" id="COG3511">
    <property type="taxonomic scope" value="Bacteria"/>
</dbReference>
<evidence type="ECO:0000256" key="1">
    <source>
        <dbReference type="ARBA" id="ARBA00022801"/>
    </source>
</evidence>
<feature type="signal peptide" evidence="2">
    <location>
        <begin position="1"/>
        <end position="32"/>
    </location>
</feature>
<dbReference type="Gene3D" id="3.40.720.10">
    <property type="entry name" value="Alkaline Phosphatase, subunit A"/>
    <property type="match status" value="1"/>
</dbReference>
<dbReference type="CDD" id="cd16013">
    <property type="entry name" value="AcpA"/>
    <property type="match status" value="1"/>
</dbReference>
<dbReference type="GO" id="GO:0034480">
    <property type="term" value="F:phosphatidylcholine phospholipase C activity"/>
    <property type="evidence" value="ECO:0007669"/>
    <property type="project" value="UniProtKB-EC"/>
</dbReference>
<dbReference type="STRING" id="485913.Krac_2159"/>
<evidence type="ECO:0000313" key="3">
    <source>
        <dbReference type="EMBL" id="EFH81439.1"/>
    </source>
</evidence>
<feature type="chain" id="PRO_5003088463" evidence="2">
    <location>
        <begin position="33"/>
        <end position="518"/>
    </location>
</feature>
<dbReference type="AlphaFoldDB" id="D6U4K9"/>
<name>D6U4K9_KTERA</name>
<dbReference type="InterPro" id="IPR007312">
    <property type="entry name" value="Phosphoesterase"/>
</dbReference>
<keyword evidence="4" id="KW-1185">Reference proteome</keyword>
<accession>D6U4K9</accession>
<protein>
    <submittedName>
        <fullName evidence="3">Phospholipase C</fullName>
        <ecNumber evidence="3">3.1.4.3</ecNumber>
    </submittedName>
</protein>
<dbReference type="EMBL" id="ADVG01000004">
    <property type="protein sequence ID" value="EFH81439.1"/>
    <property type="molecule type" value="Genomic_DNA"/>
</dbReference>
<dbReference type="Pfam" id="PF04185">
    <property type="entry name" value="Phosphoesterase"/>
    <property type="match status" value="1"/>
</dbReference>
<reference evidence="3 4" key="1">
    <citation type="journal article" date="2011" name="Stand. Genomic Sci.">
        <title>Non-contiguous finished genome sequence and contextual data of the filamentous soil bacterium Ktedonobacter racemifer type strain (SOSP1-21).</title>
        <authorList>
            <person name="Chang Y.J."/>
            <person name="Land M."/>
            <person name="Hauser L."/>
            <person name="Chertkov O."/>
            <person name="Del Rio T.G."/>
            <person name="Nolan M."/>
            <person name="Copeland A."/>
            <person name="Tice H."/>
            <person name="Cheng J.F."/>
            <person name="Lucas S."/>
            <person name="Han C."/>
            <person name="Goodwin L."/>
            <person name="Pitluck S."/>
            <person name="Ivanova N."/>
            <person name="Ovchinikova G."/>
            <person name="Pati A."/>
            <person name="Chen A."/>
            <person name="Palaniappan K."/>
            <person name="Mavromatis K."/>
            <person name="Liolios K."/>
            <person name="Brettin T."/>
            <person name="Fiebig A."/>
            <person name="Rohde M."/>
            <person name="Abt B."/>
            <person name="Goker M."/>
            <person name="Detter J.C."/>
            <person name="Woyke T."/>
            <person name="Bristow J."/>
            <person name="Eisen J.A."/>
            <person name="Markowitz V."/>
            <person name="Hugenholtz P."/>
            <person name="Kyrpides N.C."/>
            <person name="Klenk H.P."/>
            <person name="Lapidus A."/>
        </authorList>
    </citation>
    <scope>NUCLEOTIDE SEQUENCE [LARGE SCALE GENOMIC DNA]</scope>
    <source>
        <strain evidence="4">DSM 44963</strain>
    </source>
</reference>
<dbReference type="InParanoid" id="D6U4K9"/>
<dbReference type="InterPro" id="IPR017850">
    <property type="entry name" value="Alkaline_phosphatase_core_sf"/>
</dbReference>
<keyword evidence="1 3" id="KW-0378">Hydrolase</keyword>
<dbReference type="PANTHER" id="PTHR31956">
    <property type="entry name" value="NON-SPECIFIC PHOSPHOLIPASE C4-RELATED"/>
    <property type="match status" value="1"/>
</dbReference>
<dbReference type="Proteomes" id="UP000004508">
    <property type="component" value="Unassembled WGS sequence"/>
</dbReference>
<keyword evidence="2" id="KW-0732">Signal</keyword>
<evidence type="ECO:0000313" key="4">
    <source>
        <dbReference type="Proteomes" id="UP000004508"/>
    </source>
</evidence>
<sequence length="518" mass="55918">MKKSRKLFAVLGVVALLGVLFASFNVARSALAAPTDNTPDWQSGPKTQTPIKHVVVIFQENVSFDHYFGTYPNAKNSAGEPTFKALPGTPSVNGLTDALLTNNPNSANPTRLARSQAVTCDQDHAYTDEQKAYDHGLVDKFVESASGGSCPDKSIVMDYYDGNTVTGLWNYAQNYAMNDNSFGTTFGPSTPGALNLISGQTHGATPSTLASPGHPMISNGSVLNDFDPTYDDCSNSTNGALTGKNIGDLLNSKNVTWGWFEGGFRPTATTNGKAVCGSNHKNIAGSTVTDYIPHHQPFQYYQSTANPHHLAPSSAKMIGKTDQANHQYDMTDFWSSIGAGNMPAVSFLKAPAYQDGHAGYSNPLDEQHFLVDTINRLQRSRDWNSTAVVISYDDSDGWYDHVMPPVLMQSNDPNDALTGTGACGTPKAGTYSGRCGYGPRLPLMVISPYAKQNYVDHAITDQSSVLRFIEDNWNTGRIGDQSSDAIAGSMQNMFNFSHGGNDDHRLILDPNTGEPVRN</sequence>
<organism evidence="3 4">
    <name type="scientific">Ktedonobacter racemifer DSM 44963</name>
    <dbReference type="NCBI Taxonomy" id="485913"/>
    <lineage>
        <taxon>Bacteria</taxon>
        <taxon>Bacillati</taxon>
        <taxon>Chloroflexota</taxon>
        <taxon>Ktedonobacteria</taxon>
        <taxon>Ktedonobacterales</taxon>
        <taxon>Ktedonobacteraceae</taxon>
        <taxon>Ktedonobacter</taxon>
    </lineage>
</organism>